<dbReference type="Gene3D" id="3.30.450.20">
    <property type="entry name" value="PAS domain"/>
    <property type="match status" value="1"/>
</dbReference>
<dbReference type="Pfam" id="PF07228">
    <property type="entry name" value="SpoIIE"/>
    <property type="match status" value="1"/>
</dbReference>
<dbReference type="InterPro" id="IPR013655">
    <property type="entry name" value="PAS_fold_3"/>
</dbReference>
<dbReference type="SUPFAM" id="SSF55785">
    <property type="entry name" value="PYP-like sensor domain (PAS domain)"/>
    <property type="match status" value="1"/>
</dbReference>
<proteinExistence type="predicted"/>
<sequence length="412" mass="46004">MRTKGMQRSIEDFSRALEQGYAAVYRRNFVSVTYEYMGGYIEEITGYAPEELTPEMWDSLVLHVEQKGELSGLSKEECFRMNRSGQVDRWQADMQIRTRSGQTRWVSDMSTVLRDESGDCFGTLGVLQDITERKDAEKKMADLAETLCLRNREIEADLALAREVQHALVSGQLKQFPLDVMNEKVRANFSHRYIPASTLAGDFFEILPLSEHEVGIFFCDVIGHGVRAALLTTFLRGLIEELVPQGDDPGALLGKINRSLKEVFGQSDSLLFATACYLVLDVSTGMIQFSNAGHPAPLCLQPANQVVAKLESPDQTPEPALGIVEGYAYTTQKYCLTAGEALLLYTDGVFEAYDANNEIYGEERLMAFIKQHLDLASELLMDELLHDVRCFSTSEDFEDDVCLLAVVPTAVA</sequence>
<evidence type="ECO:0000259" key="2">
    <source>
        <dbReference type="PROSITE" id="PS50113"/>
    </source>
</evidence>
<evidence type="ECO:0000313" key="3">
    <source>
        <dbReference type="EMBL" id="VGO19117.1"/>
    </source>
</evidence>
<dbReference type="InterPro" id="IPR036457">
    <property type="entry name" value="PPM-type-like_dom_sf"/>
</dbReference>
<dbReference type="Proteomes" id="UP000346198">
    <property type="component" value="Unassembled WGS sequence"/>
</dbReference>
<keyword evidence="1" id="KW-0378">Hydrolase</keyword>
<dbReference type="InterPro" id="IPR001932">
    <property type="entry name" value="PPM-type_phosphatase-like_dom"/>
</dbReference>
<dbReference type="PANTHER" id="PTHR43156:SF2">
    <property type="entry name" value="STAGE II SPORULATION PROTEIN E"/>
    <property type="match status" value="1"/>
</dbReference>
<organism evidence="3 4">
    <name type="scientific">Pontiella sulfatireligans</name>
    <dbReference type="NCBI Taxonomy" id="2750658"/>
    <lineage>
        <taxon>Bacteria</taxon>
        <taxon>Pseudomonadati</taxon>
        <taxon>Kiritimatiellota</taxon>
        <taxon>Kiritimatiellia</taxon>
        <taxon>Kiritimatiellales</taxon>
        <taxon>Pontiellaceae</taxon>
        <taxon>Pontiella</taxon>
    </lineage>
</organism>
<accession>A0A6C2UI34</accession>
<dbReference type="PANTHER" id="PTHR43156">
    <property type="entry name" value="STAGE II SPORULATION PROTEIN E-RELATED"/>
    <property type="match status" value="1"/>
</dbReference>
<dbReference type="CDD" id="cd00130">
    <property type="entry name" value="PAS"/>
    <property type="match status" value="1"/>
</dbReference>
<dbReference type="InterPro" id="IPR035965">
    <property type="entry name" value="PAS-like_dom_sf"/>
</dbReference>
<dbReference type="SUPFAM" id="SSF81606">
    <property type="entry name" value="PP2C-like"/>
    <property type="match status" value="1"/>
</dbReference>
<dbReference type="InterPro" id="IPR000014">
    <property type="entry name" value="PAS"/>
</dbReference>
<dbReference type="EMBL" id="CAAHFH010000001">
    <property type="protein sequence ID" value="VGO19117.1"/>
    <property type="molecule type" value="Genomic_DNA"/>
</dbReference>
<dbReference type="Gene3D" id="3.60.40.10">
    <property type="entry name" value="PPM-type phosphatase domain"/>
    <property type="match status" value="1"/>
</dbReference>
<reference evidence="3 4" key="1">
    <citation type="submission" date="2019-04" db="EMBL/GenBank/DDBJ databases">
        <authorList>
            <person name="Van Vliet M D."/>
        </authorList>
    </citation>
    <scope>NUCLEOTIDE SEQUENCE [LARGE SCALE GENOMIC DNA]</scope>
    <source>
        <strain evidence="3 4">F21</strain>
    </source>
</reference>
<dbReference type="NCBIfam" id="TIGR00229">
    <property type="entry name" value="sensory_box"/>
    <property type="match status" value="1"/>
</dbReference>
<dbReference type="AlphaFoldDB" id="A0A6C2UI34"/>
<dbReference type="Pfam" id="PF08447">
    <property type="entry name" value="PAS_3"/>
    <property type="match status" value="1"/>
</dbReference>
<gene>
    <name evidence="3" type="primary">rsbP_1</name>
    <name evidence="3" type="ORF">SCARR_01173</name>
</gene>
<protein>
    <submittedName>
        <fullName evidence="3">Phosphoserine phosphatase RsbP</fullName>
    </submittedName>
</protein>
<dbReference type="InterPro" id="IPR000700">
    <property type="entry name" value="PAS-assoc_C"/>
</dbReference>
<name>A0A6C2UI34_9BACT</name>
<keyword evidence="4" id="KW-1185">Reference proteome</keyword>
<feature type="domain" description="PAC" evidence="2">
    <location>
        <begin position="90"/>
        <end position="142"/>
    </location>
</feature>
<evidence type="ECO:0000313" key="4">
    <source>
        <dbReference type="Proteomes" id="UP000346198"/>
    </source>
</evidence>
<dbReference type="PROSITE" id="PS50113">
    <property type="entry name" value="PAC"/>
    <property type="match status" value="1"/>
</dbReference>
<dbReference type="SMART" id="SM00331">
    <property type="entry name" value="PP2C_SIG"/>
    <property type="match status" value="1"/>
</dbReference>
<dbReference type="RefSeq" id="WP_136060542.1">
    <property type="nucleotide sequence ID" value="NZ_CAAHFH010000001.1"/>
</dbReference>
<dbReference type="InterPro" id="IPR052016">
    <property type="entry name" value="Bact_Sigma-Reg"/>
</dbReference>
<evidence type="ECO:0000256" key="1">
    <source>
        <dbReference type="ARBA" id="ARBA00022801"/>
    </source>
</evidence>
<dbReference type="GO" id="GO:0016791">
    <property type="term" value="F:phosphatase activity"/>
    <property type="evidence" value="ECO:0007669"/>
    <property type="project" value="TreeGrafter"/>
</dbReference>